<dbReference type="Proteomes" id="UP000231693">
    <property type="component" value="Unassembled WGS sequence"/>
</dbReference>
<organism evidence="1 2">
    <name type="scientific">Sediminihabitans luteus</name>
    <dbReference type="NCBI Taxonomy" id="1138585"/>
    <lineage>
        <taxon>Bacteria</taxon>
        <taxon>Bacillati</taxon>
        <taxon>Actinomycetota</taxon>
        <taxon>Actinomycetes</taxon>
        <taxon>Micrococcales</taxon>
        <taxon>Cellulomonadaceae</taxon>
        <taxon>Sediminihabitans</taxon>
    </lineage>
</organism>
<dbReference type="EMBL" id="PGFE01000001">
    <property type="protein sequence ID" value="PJJ77492.1"/>
    <property type="molecule type" value="Genomic_DNA"/>
</dbReference>
<reference evidence="1 2" key="1">
    <citation type="submission" date="2017-11" db="EMBL/GenBank/DDBJ databases">
        <title>Genomic Encyclopedia of Archaeal and Bacterial Type Strains, Phase II (KMG-II): From Individual Species to Whole Genera.</title>
        <authorList>
            <person name="Goeker M."/>
        </authorList>
    </citation>
    <scope>NUCLEOTIDE SEQUENCE [LARGE SCALE GENOMIC DNA]</scope>
    <source>
        <strain evidence="1 2">DSM 25478</strain>
    </source>
</reference>
<name>A0A2M9CZX9_9CELL</name>
<accession>A0A2M9CZX9</accession>
<gene>
    <name evidence="1" type="ORF">CLV28_0711</name>
</gene>
<protein>
    <submittedName>
        <fullName evidence="1">Uncharacterized protein</fullName>
    </submittedName>
</protein>
<keyword evidence="2" id="KW-1185">Reference proteome</keyword>
<evidence type="ECO:0000313" key="2">
    <source>
        <dbReference type="Proteomes" id="UP000231693"/>
    </source>
</evidence>
<proteinExistence type="predicted"/>
<evidence type="ECO:0000313" key="1">
    <source>
        <dbReference type="EMBL" id="PJJ77492.1"/>
    </source>
</evidence>
<dbReference type="AlphaFoldDB" id="A0A2M9CZX9"/>
<dbReference type="RefSeq" id="WP_100421866.1">
    <property type="nucleotide sequence ID" value="NZ_BOOX01000003.1"/>
</dbReference>
<comment type="caution">
    <text evidence="1">The sequence shown here is derived from an EMBL/GenBank/DDBJ whole genome shotgun (WGS) entry which is preliminary data.</text>
</comment>
<sequence>MATILHPDPKFTGPVQVGARTARFEHGAAPVTVPHVLAELRRRGFKERTVDLAKPKREKAADVVDE</sequence>
<dbReference type="OrthoDB" id="4547383at2"/>